<proteinExistence type="predicted"/>
<dbReference type="Pfam" id="PF13621">
    <property type="entry name" value="Cupin_8"/>
    <property type="match status" value="1"/>
</dbReference>
<dbReference type="InterPro" id="IPR041667">
    <property type="entry name" value="Cupin_8"/>
</dbReference>
<evidence type="ECO:0000259" key="1">
    <source>
        <dbReference type="PROSITE" id="PS51184"/>
    </source>
</evidence>
<dbReference type="Proteomes" id="UP000009131">
    <property type="component" value="Unassembled WGS sequence"/>
</dbReference>
<organism evidence="2 3">
    <name type="scientific">Mixia osmundae (strain CBS 9802 / IAM 14324 / JCM 22182 / KY 12970)</name>
    <dbReference type="NCBI Taxonomy" id="764103"/>
    <lineage>
        <taxon>Eukaryota</taxon>
        <taxon>Fungi</taxon>
        <taxon>Dikarya</taxon>
        <taxon>Basidiomycota</taxon>
        <taxon>Pucciniomycotina</taxon>
        <taxon>Mixiomycetes</taxon>
        <taxon>Mixiales</taxon>
        <taxon>Mixiaceae</taxon>
        <taxon>Mixia</taxon>
    </lineage>
</organism>
<gene>
    <name evidence="2" type="primary">Mo02603</name>
    <name evidence="2" type="ORF">E5Q_02603</name>
</gene>
<evidence type="ECO:0000313" key="2">
    <source>
        <dbReference type="EMBL" id="GAA95945.1"/>
    </source>
</evidence>
<dbReference type="STRING" id="764103.G7DZD5"/>
<comment type="caution">
    <text evidence="2">The sequence shown here is derived from an EMBL/GenBank/DDBJ whole genome shotgun (WGS) entry which is preliminary data.</text>
</comment>
<dbReference type="OrthoDB" id="47172at2759"/>
<dbReference type="PROSITE" id="PS51184">
    <property type="entry name" value="JMJC"/>
    <property type="match status" value="1"/>
</dbReference>
<dbReference type="eggNOG" id="KOG2132">
    <property type="taxonomic scope" value="Eukaryota"/>
</dbReference>
<dbReference type="EMBL" id="BABT02000068">
    <property type="protein sequence ID" value="GAA95945.1"/>
    <property type="molecule type" value="Genomic_DNA"/>
</dbReference>
<name>G7DZD5_MIXOS</name>
<evidence type="ECO:0000313" key="3">
    <source>
        <dbReference type="Proteomes" id="UP000009131"/>
    </source>
</evidence>
<protein>
    <recommendedName>
        <fullName evidence="1">JmjC domain-containing protein</fullName>
    </recommendedName>
</protein>
<feature type="domain" description="JmjC" evidence="1">
    <location>
        <begin position="239"/>
        <end position="407"/>
    </location>
</feature>
<reference evidence="2 3" key="2">
    <citation type="journal article" date="2012" name="Open Biol.">
        <title>Characteristics of nucleosomes and linker DNA regions on the genome of the basidiomycete Mixia osmundae revealed by mono- and dinucleosome mapping.</title>
        <authorList>
            <person name="Nishida H."/>
            <person name="Kondo S."/>
            <person name="Matsumoto T."/>
            <person name="Suzuki Y."/>
            <person name="Yoshikawa H."/>
            <person name="Taylor T.D."/>
            <person name="Sugiyama J."/>
        </authorList>
    </citation>
    <scope>NUCLEOTIDE SEQUENCE [LARGE SCALE GENOMIC DNA]</scope>
    <source>
        <strain evidence="3">CBS 9802 / IAM 14324 / JCM 22182 / KY 12970</strain>
    </source>
</reference>
<sequence>MQDEPPCFEQTLTSLKTGTAVRLAQCGPGVAWLFEQSLSKSDIPSARDLLTLAQQRLRIYHYDRVPACWRYLYTDATLLLACARCKTANRDESWHAETVRLLDMAIIVAGAEDREPLIFALMRFVQQSLVHDIHDTPAKRPGKRRKVDQPDLTRPIELLDRMPLFMPKQPRVVRNGCSDWPACIQWPDLSYLSRKAGPARVIPVEVGGSYTQDDWTQRIMPFDDFLCAIASEDVKADKLYLAQHDLFRQIPELRDDIIVPDVVFSAPQAPDHLPSYHPPMNELQYSLNAWFGPAGTLSPAHTDPYFNCYIQVAGRKQVWIAPPSLNSRDMHCFDSSVDVDEAGQTALMTNTSRVNVFDETSLPVGFDRARNLSQEAILNSGDVLLLPPGWWHAFRSLTTSHSVSIWF</sequence>
<dbReference type="RefSeq" id="XP_014571188.1">
    <property type="nucleotide sequence ID" value="XM_014715702.1"/>
</dbReference>
<reference evidence="2 3" key="1">
    <citation type="journal article" date="2011" name="J. Gen. Appl. Microbiol.">
        <title>Draft genome sequencing of the enigmatic basidiomycete Mixia osmundae.</title>
        <authorList>
            <person name="Nishida H."/>
            <person name="Nagatsuka Y."/>
            <person name="Sugiyama J."/>
        </authorList>
    </citation>
    <scope>NUCLEOTIDE SEQUENCE [LARGE SCALE GENOMIC DNA]</scope>
    <source>
        <strain evidence="3">CBS 9802 / IAM 14324 / JCM 22182 / KY 12970</strain>
    </source>
</reference>
<keyword evidence="3" id="KW-1185">Reference proteome</keyword>
<dbReference type="Gene3D" id="2.60.120.650">
    <property type="entry name" value="Cupin"/>
    <property type="match status" value="1"/>
</dbReference>
<dbReference type="SUPFAM" id="SSF51197">
    <property type="entry name" value="Clavaminate synthase-like"/>
    <property type="match status" value="1"/>
</dbReference>
<dbReference type="OMA" id="VPDYCYI"/>
<dbReference type="PANTHER" id="PTHR12461">
    <property type="entry name" value="HYPOXIA-INDUCIBLE FACTOR 1 ALPHA INHIBITOR-RELATED"/>
    <property type="match status" value="1"/>
</dbReference>
<accession>G7DZD5</accession>
<dbReference type="AlphaFoldDB" id="G7DZD5"/>
<dbReference type="InParanoid" id="G7DZD5"/>
<dbReference type="InterPro" id="IPR003347">
    <property type="entry name" value="JmjC_dom"/>
</dbReference>
<dbReference type="HOGENOM" id="CLU_016785_0_1_1"/>
<dbReference type="PANTHER" id="PTHR12461:SF94">
    <property type="entry name" value="JMJC DOMAIN-CONTAINING PROTEIN"/>
    <property type="match status" value="1"/>
</dbReference>